<dbReference type="GO" id="GO:0016740">
    <property type="term" value="F:transferase activity"/>
    <property type="evidence" value="ECO:0007669"/>
    <property type="project" value="UniProtKB-KW"/>
</dbReference>
<proteinExistence type="predicted"/>
<gene>
    <name evidence="1" type="ORF">LV85_00160</name>
</gene>
<sequence>MFMPTNYLHDHPAFNDLISITADEKVIDPYLIEKDYWIMHVLFGLKQQAFEFDLKGGTSLSKGHRIIHRFSEDIDIYIKPDESLMVNETSEKKNAIKSRLEFYDHLASSIHIDGIIKVERDHEFDDTVKYRSGGIRLFYNSVIGKSDGIKEGILLEAGFDTITPNSPKTISSWAYDKASETNSIEFIDNRAVDIKCYHSGYTFVEKLQTVVTKYRQEIETGVQRQNLMRQYYDLAKLLGQQEVKEFIGTSEYEEHKLERFPKKDLEIPLQKSDALLLPDEKMEEFEKRYIATKALYYAGQPPFKELIDIIQKSIGRF</sequence>
<dbReference type="Proteomes" id="UP000248882">
    <property type="component" value="Unassembled WGS sequence"/>
</dbReference>
<evidence type="ECO:0000313" key="2">
    <source>
        <dbReference type="Proteomes" id="UP000248882"/>
    </source>
</evidence>
<dbReference type="Gene3D" id="3.10.450.620">
    <property type="entry name" value="JHP933, nucleotidyltransferase-like core domain"/>
    <property type="match status" value="1"/>
</dbReference>
<evidence type="ECO:0000313" key="1">
    <source>
        <dbReference type="EMBL" id="PZX57974.1"/>
    </source>
</evidence>
<keyword evidence="1" id="KW-0808">Transferase</keyword>
<reference evidence="1 2" key="1">
    <citation type="submission" date="2018-06" db="EMBL/GenBank/DDBJ databases">
        <title>Genomic Encyclopedia of Archaeal and Bacterial Type Strains, Phase II (KMG-II): from individual species to whole genera.</title>
        <authorList>
            <person name="Goeker M."/>
        </authorList>
    </citation>
    <scope>NUCLEOTIDE SEQUENCE [LARGE SCALE GENOMIC DNA]</scope>
    <source>
        <strain evidence="1 2">DSM 19830</strain>
    </source>
</reference>
<dbReference type="AlphaFoldDB" id="A0A2W7RBT4"/>
<protein>
    <submittedName>
        <fullName evidence="1">Nucleotidyltransferase AbiEii toxin of type IV toxin-antitoxin system</fullName>
    </submittedName>
</protein>
<comment type="caution">
    <text evidence="1">The sequence shown here is derived from an EMBL/GenBank/DDBJ whole genome shotgun (WGS) entry which is preliminary data.</text>
</comment>
<dbReference type="InterPro" id="IPR014942">
    <property type="entry name" value="AbiEii"/>
</dbReference>
<accession>A0A2W7RBT4</accession>
<keyword evidence="2" id="KW-1185">Reference proteome</keyword>
<dbReference type="Pfam" id="PF08843">
    <property type="entry name" value="AbiEii"/>
    <property type="match status" value="1"/>
</dbReference>
<organism evidence="1 2">
    <name type="scientific">Algoriphagus chordae</name>
    <dbReference type="NCBI Taxonomy" id="237019"/>
    <lineage>
        <taxon>Bacteria</taxon>
        <taxon>Pseudomonadati</taxon>
        <taxon>Bacteroidota</taxon>
        <taxon>Cytophagia</taxon>
        <taxon>Cytophagales</taxon>
        <taxon>Cyclobacteriaceae</taxon>
        <taxon>Algoriphagus</taxon>
    </lineage>
</organism>
<name>A0A2W7RBT4_9BACT</name>
<dbReference type="EMBL" id="QKZT01000001">
    <property type="protein sequence ID" value="PZX57974.1"/>
    <property type="molecule type" value="Genomic_DNA"/>
</dbReference>